<dbReference type="PANTHER" id="PTHR43298">
    <property type="entry name" value="MULTIDRUG RESISTANCE PROTEIN NORM-RELATED"/>
    <property type="match status" value="1"/>
</dbReference>
<dbReference type="EMBL" id="CP012160">
    <property type="protein sequence ID" value="AKS46653.1"/>
    <property type="molecule type" value="Genomic_DNA"/>
</dbReference>
<keyword evidence="1" id="KW-0813">Transport</keyword>
<reference evidence="2 3" key="1">
    <citation type="journal article" date="2015" name="Genome Announc.">
        <title>Closed Genome Sequence of Octadecabacter temperatus SB1, the First Mesophilic Species of the Genus Octadecabacter.</title>
        <authorList>
            <person name="Voget S."/>
            <person name="Billerbeck S."/>
            <person name="Simon M."/>
            <person name="Daniel R."/>
        </authorList>
    </citation>
    <scope>NUCLEOTIDE SEQUENCE [LARGE SCALE GENOMIC DNA]</scope>
    <source>
        <strain evidence="2 3">SB1</strain>
    </source>
</reference>
<dbReference type="PANTHER" id="PTHR43298:SF2">
    <property type="entry name" value="FMN_FAD EXPORTER YEEO-RELATED"/>
    <property type="match status" value="1"/>
</dbReference>
<protein>
    <submittedName>
        <fullName evidence="2">Multidrug resistance protein MdtK</fullName>
    </submittedName>
</protein>
<sequence length="455" mass="49602">MSQTAQNRGTPSTRDLFGLAWPLGLKAIMLHGIIVVDAYLVAPLGEAALAAMGLAGALAGLLLGILFSFSNATQIRIAQAFGAAGPVALKTSFFCGLLINLAATALGLVVVIFFGDQIIDYFAHTPEIADQAIGYLHVFLWLVVFEAVGQCLSSHFNGCGNTKLSFYSYLIAMPINIGLSIVLIYGLYGFPELGVVGAAYGSAAAAAARVAFLGWRFWRSEGDIIAAKGWSKDTFRHALKRHWLFSLPIAATFISMSIGTQVSMLVYATMTVNEFAAMTLIMPWVQTAGVFGMAWAQAVGIAVAQLLGKDLDEASLDEFLSRAWRASFVASVFVALAYLVIILMSDRLYDDLQQQTRAYLMTFLPVLLLLPFPKGSNAICGQTLRAAGDTVRVMNIFLLGQWVFKVPLTILFVIYLDLHIAWVFALVLIEELVKFPPFHLRLFTGNWKRAQVFDD</sequence>
<dbReference type="OrthoDB" id="9780160at2"/>
<organism evidence="2 3">
    <name type="scientific">Octadecabacter temperatus</name>
    <dbReference type="NCBI Taxonomy" id="1458307"/>
    <lineage>
        <taxon>Bacteria</taxon>
        <taxon>Pseudomonadati</taxon>
        <taxon>Pseudomonadota</taxon>
        <taxon>Alphaproteobacteria</taxon>
        <taxon>Rhodobacterales</taxon>
        <taxon>Roseobacteraceae</taxon>
        <taxon>Octadecabacter</taxon>
    </lineage>
</organism>
<dbReference type="GO" id="GO:0042910">
    <property type="term" value="F:xenobiotic transmembrane transporter activity"/>
    <property type="evidence" value="ECO:0007669"/>
    <property type="project" value="InterPro"/>
</dbReference>
<dbReference type="KEGG" id="otm:OSB_21140"/>
<proteinExistence type="predicted"/>
<dbReference type="Pfam" id="PF01554">
    <property type="entry name" value="MatE"/>
    <property type="match status" value="2"/>
</dbReference>
<dbReference type="AlphaFoldDB" id="A0A0K0Y6Q8"/>
<dbReference type="RefSeq" id="WP_049834939.1">
    <property type="nucleotide sequence ID" value="NZ_CP012160.1"/>
</dbReference>
<gene>
    <name evidence="2" type="primary">mdtK_2</name>
    <name evidence="2" type="ORF">OSB_21140</name>
</gene>
<dbReference type="GO" id="GO:0005886">
    <property type="term" value="C:plasma membrane"/>
    <property type="evidence" value="ECO:0007669"/>
    <property type="project" value="TreeGrafter"/>
</dbReference>
<evidence type="ECO:0000256" key="1">
    <source>
        <dbReference type="ARBA" id="ARBA00022448"/>
    </source>
</evidence>
<keyword evidence="3" id="KW-1185">Reference proteome</keyword>
<accession>A0A0K0Y6Q8</accession>
<name>A0A0K0Y6Q8_9RHOB</name>
<dbReference type="InterPro" id="IPR002528">
    <property type="entry name" value="MATE_fam"/>
</dbReference>
<evidence type="ECO:0000313" key="3">
    <source>
        <dbReference type="Proteomes" id="UP000067444"/>
    </source>
</evidence>
<dbReference type="Proteomes" id="UP000067444">
    <property type="component" value="Chromosome"/>
</dbReference>
<dbReference type="STRING" id="1458307.OSB_21140"/>
<evidence type="ECO:0000313" key="2">
    <source>
        <dbReference type="EMBL" id="AKS46653.1"/>
    </source>
</evidence>
<dbReference type="GO" id="GO:0015297">
    <property type="term" value="F:antiporter activity"/>
    <property type="evidence" value="ECO:0007669"/>
    <property type="project" value="InterPro"/>
</dbReference>
<dbReference type="InterPro" id="IPR050222">
    <property type="entry name" value="MATE_MdtK"/>
</dbReference>